<dbReference type="AlphaFoldDB" id="A0A6A4HUC4"/>
<dbReference type="Proteomes" id="UP000799118">
    <property type="component" value="Unassembled WGS sequence"/>
</dbReference>
<evidence type="ECO:0000313" key="2">
    <source>
        <dbReference type="Proteomes" id="UP000799118"/>
    </source>
</evidence>
<name>A0A6A4HUC4_9AGAR</name>
<proteinExistence type="predicted"/>
<protein>
    <submittedName>
        <fullName evidence="1">Uncharacterized protein</fullName>
    </submittedName>
</protein>
<feature type="non-terminal residue" evidence="1">
    <location>
        <position position="1"/>
    </location>
</feature>
<gene>
    <name evidence="1" type="ORF">BT96DRAFT_802862</name>
</gene>
<organism evidence="1 2">
    <name type="scientific">Gymnopus androsaceus JB14</name>
    <dbReference type="NCBI Taxonomy" id="1447944"/>
    <lineage>
        <taxon>Eukaryota</taxon>
        <taxon>Fungi</taxon>
        <taxon>Dikarya</taxon>
        <taxon>Basidiomycota</taxon>
        <taxon>Agaricomycotina</taxon>
        <taxon>Agaricomycetes</taxon>
        <taxon>Agaricomycetidae</taxon>
        <taxon>Agaricales</taxon>
        <taxon>Marasmiineae</taxon>
        <taxon>Omphalotaceae</taxon>
        <taxon>Gymnopus</taxon>
    </lineage>
</organism>
<feature type="non-terminal residue" evidence="1">
    <location>
        <position position="168"/>
    </location>
</feature>
<evidence type="ECO:0000313" key="1">
    <source>
        <dbReference type="EMBL" id="KAE9401421.1"/>
    </source>
</evidence>
<dbReference type="OrthoDB" id="3269417at2759"/>
<dbReference type="EMBL" id="ML769446">
    <property type="protein sequence ID" value="KAE9401421.1"/>
    <property type="molecule type" value="Genomic_DNA"/>
</dbReference>
<accession>A0A6A4HUC4</accession>
<sequence>FCQIPTFGFDTIRLFANNASEMKRLAARDFEDLLQCAIPVFEGLLPEPHNKWLIKLLYQTAEWHALAKLQMQTDCTLDYMEAVTAKFGNLMRQFRDLSNKTFEMYETNHEMAASEKATAAPGATATPAAKGQRKKILNLLTYKFHALGDYVPTIRLFGPTDVYSTQLV</sequence>
<keyword evidence="2" id="KW-1185">Reference proteome</keyword>
<reference evidence="1" key="1">
    <citation type="journal article" date="2019" name="Environ. Microbiol.">
        <title>Fungal ecological strategies reflected in gene transcription - a case study of two litter decomposers.</title>
        <authorList>
            <person name="Barbi F."/>
            <person name="Kohler A."/>
            <person name="Barry K."/>
            <person name="Baskaran P."/>
            <person name="Daum C."/>
            <person name="Fauchery L."/>
            <person name="Ihrmark K."/>
            <person name="Kuo A."/>
            <person name="LaButti K."/>
            <person name="Lipzen A."/>
            <person name="Morin E."/>
            <person name="Grigoriev I.V."/>
            <person name="Henrissat B."/>
            <person name="Lindahl B."/>
            <person name="Martin F."/>
        </authorList>
    </citation>
    <scope>NUCLEOTIDE SEQUENCE</scope>
    <source>
        <strain evidence="1">JB14</strain>
    </source>
</reference>